<name>A0ABQ3VU06_9CHLR</name>
<reference evidence="2 3" key="1">
    <citation type="journal article" date="2021" name="Int. J. Syst. Evol. Microbiol.">
        <title>Reticulibacter mediterranei gen. nov., sp. nov., within the new family Reticulibacteraceae fam. nov., and Ktedonospora formicarum gen. nov., sp. nov., Ktedonobacter robiniae sp. nov., Dictyobacter formicarum sp. nov. and Dictyobacter arantiisoli sp. nov., belonging to the class Ktedonobacteria.</title>
        <authorList>
            <person name="Yabe S."/>
            <person name="Zheng Y."/>
            <person name="Wang C.M."/>
            <person name="Sakai Y."/>
            <person name="Abe K."/>
            <person name="Yokota A."/>
            <person name="Donadio S."/>
            <person name="Cavaletti L."/>
            <person name="Monciardini P."/>
        </authorList>
    </citation>
    <scope>NUCLEOTIDE SEQUENCE [LARGE SCALE GENOMIC DNA]</scope>
    <source>
        <strain evidence="2 3">SOSP1-9</strain>
    </source>
</reference>
<dbReference type="EMBL" id="BNJJ01000035">
    <property type="protein sequence ID" value="GHO89362.1"/>
    <property type="molecule type" value="Genomic_DNA"/>
</dbReference>
<dbReference type="Proteomes" id="UP000635565">
    <property type="component" value="Unassembled WGS sequence"/>
</dbReference>
<dbReference type="PANTHER" id="PTHR43591">
    <property type="entry name" value="METHYLTRANSFERASE"/>
    <property type="match status" value="1"/>
</dbReference>
<dbReference type="Pfam" id="PF08241">
    <property type="entry name" value="Methyltransf_11"/>
    <property type="match status" value="1"/>
</dbReference>
<feature type="domain" description="Methyltransferase type 11" evidence="1">
    <location>
        <begin position="56"/>
        <end position="150"/>
    </location>
</feature>
<organism evidence="2 3">
    <name type="scientific">Dictyobacter formicarum</name>
    <dbReference type="NCBI Taxonomy" id="2778368"/>
    <lineage>
        <taxon>Bacteria</taxon>
        <taxon>Bacillati</taxon>
        <taxon>Chloroflexota</taxon>
        <taxon>Ktedonobacteria</taxon>
        <taxon>Ktedonobacterales</taxon>
        <taxon>Dictyobacteraceae</taxon>
        <taxon>Dictyobacter</taxon>
    </lineage>
</organism>
<dbReference type="InterPro" id="IPR029063">
    <property type="entry name" value="SAM-dependent_MTases_sf"/>
</dbReference>
<gene>
    <name evidence="2" type="ORF">KSZ_73680</name>
</gene>
<dbReference type="CDD" id="cd02440">
    <property type="entry name" value="AdoMet_MTases"/>
    <property type="match status" value="1"/>
</dbReference>
<dbReference type="RefSeq" id="WP_201366888.1">
    <property type="nucleotide sequence ID" value="NZ_BNJJ01000035.1"/>
</dbReference>
<evidence type="ECO:0000313" key="2">
    <source>
        <dbReference type="EMBL" id="GHO89362.1"/>
    </source>
</evidence>
<protein>
    <recommendedName>
        <fullName evidence="1">Methyltransferase type 11 domain-containing protein</fullName>
    </recommendedName>
</protein>
<evidence type="ECO:0000259" key="1">
    <source>
        <dbReference type="Pfam" id="PF08241"/>
    </source>
</evidence>
<dbReference type="SUPFAM" id="SSF53335">
    <property type="entry name" value="S-adenosyl-L-methionine-dependent methyltransferases"/>
    <property type="match status" value="1"/>
</dbReference>
<dbReference type="Gene3D" id="3.40.50.150">
    <property type="entry name" value="Vaccinia Virus protein VP39"/>
    <property type="match status" value="1"/>
</dbReference>
<comment type="caution">
    <text evidence="2">The sequence shown here is derived from an EMBL/GenBank/DDBJ whole genome shotgun (WGS) entry which is preliminary data.</text>
</comment>
<dbReference type="InterPro" id="IPR013216">
    <property type="entry name" value="Methyltransf_11"/>
</dbReference>
<sequence length="230" mass="25384">MATNSSESNEQKKAQVQAYFSRTAASYVTSASHRTGSDLQRLIALGEWQPSLRAIDIATGGGHTALTVAPYVAEIMVTDLTPTMLHQAQAFLLAQGVTNAHFQLADAEHLPFEDTSFERATCRIAPHHFPNVTQAISEIARVLTPGGLFLLIDSCAPNDPELDIFANTIEKWRDDSHGRSYNRLEWNAFFGGAVCWLSTRRSSAVPISIRIGRPALRWPKKKCRSLSSIF</sequence>
<keyword evidence="3" id="KW-1185">Reference proteome</keyword>
<accession>A0ABQ3VU06</accession>
<evidence type="ECO:0000313" key="3">
    <source>
        <dbReference type="Proteomes" id="UP000635565"/>
    </source>
</evidence>
<proteinExistence type="predicted"/>